<proteinExistence type="predicted"/>
<evidence type="ECO:0000313" key="2">
    <source>
        <dbReference type="EMBL" id="GIY53172.1"/>
    </source>
</evidence>
<dbReference type="AlphaFoldDB" id="A0AAV4U622"/>
<accession>A0AAV4U622</accession>
<dbReference type="Proteomes" id="UP001054945">
    <property type="component" value="Unassembled WGS sequence"/>
</dbReference>
<sequence length="127" mass="13819">MEYYIQSNSSGDPHSPQPLGLPSIPFVPTQRTNGGGGDAKKGVVGTVLDIYVKIFRIYTGGEIVINCSFLTQGVRVAAKGQPPIDTPPTGVKKEHRPKSLSVIHSSPLNSKWYLGWPFSERKLSVLK</sequence>
<feature type="compositionally biased region" description="Polar residues" evidence="1">
    <location>
        <begin position="1"/>
        <end position="12"/>
    </location>
</feature>
<evidence type="ECO:0000256" key="1">
    <source>
        <dbReference type="SAM" id="MobiDB-lite"/>
    </source>
</evidence>
<protein>
    <submittedName>
        <fullName evidence="2">Uncharacterized protein</fullName>
    </submittedName>
</protein>
<reference evidence="2 3" key="1">
    <citation type="submission" date="2021-06" db="EMBL/GenBank/DDBJ databases">
        <title>Caerostris extrusa draft genome.</title>
        <authorList>
            <person name="Kono N."/>
            <person name="Arakawa K."/>
        </authorList>
    </citation>
    <scope>NUCLEOTIDE SEQUENCE [LARGE SCALE GENOMIC DNA]</scope>
</reference>
<dbReference type="EMBL" id="BPLR01012327">
    <property type="protein sequence ID" value="GIY53172.1"/>
    <property type="molecule type" value="Genomic_DNA"/>
</dbReference>
<evidence type="ECO:0000313" key="3">
    <source>
        <dbReference type="Proteomes" id="UP001054945"/>
    </source>
</evidence>
<feature type="region of interest" description="Disordered" evidence="1">
    <location>
        <begin position="79"/>
        <end position="98"/>
    </location>
</feature>
<comment type="caution">
    <text evidence="2">The sequence shown here is derived from an EMBL/GenBank/DDBJ whole genome shotgun (WGS) entry which is preliminary data.</text>
</comment>
<gene>
    <name evidence="2" type="ORF">CEXT_484051</name>
</gene>
<name>A0AAV4U622_CAEEX</name>
<feature type="region of interest" description="Disordered" evidence="1">
    <location>
        <begin position="1"/>
        <end position="39"/>
    </location>
</feature>
<keyword evidence="3" id="KW-1185">Reference proteome</keyword>
<organism evidence="2 3">
    <name type="scientific">Caerostris extrusa</name>
    <name type="common">Bark spider</name>
    <name type="synonym">Caerostris bankana</name>
    <dbReference type="NCBI Taxonomy" id="172846"/>
    <lineage>
        <taxon>Eukaryota</taxon>
        <taxon>Metazoa</taxon>
        <taxon>Ecdysozoa</taxon>
        <taxon>Arthropoda</taxon>
        <taxon>Chelicerata</taxon>
        <taxon>Arachnida</taxon>
        <taxon>Araneae</taxon>
        <taxon>Araneomorphae</taxon>
        <taxon>Entelegynae</taxon>
        <taxon>Araneoidea</taxon>
        <taxon>Araneidae</taxon>
        <taxon>Caerostris</taxon>
    </lineage>
</organism>